<accession>A0A0F9MRL8</accession>
<proteinExistence type="predicted"/>
<evidence type="ECO:0000313" key="1">
    <source>
        <dbReference type="EMBL" id="KKM71852.1"/>
    </source>
</evidence>
<comment type="caution">
    <text evidence="1">The sequence shown here is derived from an EMBL/GenBank/DDBJ whole genome shotgun (WGS) entry which is preliminary data.</text>
</comment>
<organism evidence="1">
    <name type="scientific">marine sediment metagenome</name>
    <dbReference type="NCBI Taxonomy" id="412755"/>
    <lineage>
        <taxon>unclassified sequences</taxon>
        <taxon>metagenomes</taxon>
        <taxon>ecological metagenomes</taxon>
    </lineage>
</organism>
<dbReference type="EMBL" id="LAZR01009564">
    <property type="protein sequence ID" value="KKM71852.1"/>
    <property type="molecule type" value="Genomic_DNA"/>
</dbReference>
<sequence length="81" mass="9700">MNECKDCGNKLQKTTIPKTLWSFAIPFTPFTLELWNWESEDWFCFDCSHAEEERPYEDAYNAGLERGHEEAFREAQVRLYE</sequence>
<name>A0A0F9MRL8_9ZZZZ</name>
<gene>
    <name evidence="1" type="ORF">LCGC14_1426360</name>
</gene>
<reference evidence="1" key="1">
    <citation type="journal article" date="2015" name="Nature">
        <title>Complex archaea that bridge the gap between prokaryotes and eukaryotes.</title>
        <authorList>
            <person name="Spang A."/>
            <person name="Saw J.H."/>
            <person name="Jorgensen S.L."/>
            <person name="Zaremba-Niedzwiedzka K."/>
            <person name="Martijn J."/>
            <person name="Lind A.E."/>
            <person name="van Eijk R."/>
            <person name="Schleper C."/>
            <person name="Guy L."/>
            <person name="Ettema T.J."/>
        </authorList>
    </citation>
    <scope>NUCLEOTIDE SEQUENCE</scope>
</reference>
<protein>
    <submittedName>
        <fullName evidence="1">Uncharacterized protein</fullName>
    </submittedName>
</protein>
<dbReference type="AlphaFoldDB" id="A0A0F9MRL8"/>